<organism evidence="2 3">
    <name type="scientific">Parasediminibacterium paludis</name>
    <dbReference type="NCBI Taxonomy" id="908966"/>
    <lineage>
        <taxon>Bacteria</taxon>
        <taxon>Pseudomonadati</taxon>
        <taxon>Bacteroidota</taxon>
        <taxon>Chitinophagia</taxon>
        <taxon>Chitinophagales</taxon>
        <taxon>Chitinophagaceae</taxon>
        <taxon>Parasediminibacterium</taxon>
    </lineage>
</organism>
<dbReference type="Proteomes" id="UP001595906">
    <property type="component" value="Unassembled WGS sequence"/>
</dbReference>
<dbReference type="InterPro" id="IPR014719">
    <property type="entry name" value="Ribosomal_bL12_C/ClpS-like"/>
</dbReference>
<sequence length="102" mass="11614">MIVTINTATKTWEEFDTDVLTATTSSYQLIVWNDDVNSFEWVIETLMEVCGHSAEQAEQCAMIIHFKGKYAVKDGHYDSLKPMKEAITERGINATIEMVIEH</sequence>
<dbReference type="GO" id="GO:0006508">
    <property type="term" value="P:proteolysis"/>
    <property type="evidence" value="ECO:0007669"/>
    <property type="project" value="UniProtKB-KW"/>
</dbReference>
<dbReference type="SUPFAM" id="SSF54736">
    <property type="entry name" value="ClpS-like"/>
    <property type="match status" value="1"/>
</dbReference>
<keyword evidence="3" id="KW-1185">Reference proteome</keyword>
<evidence type="ECO:0000313" key="2">
    <source>
        <dbReference type="EMBL" id="MFC4232105.1"/>
    </source>
</evidence>
<dbReference type="Pfam" id="PF02617">
    <property type="entry name" value="ClpS"/>
    <property type="match status" value="1"/>
</dbReference>
<dbReference type="EMBL" id="JBHSDC010000018">
    <property type="protein sequence ID" value="MFC4232105.1"/>
    <property type="molecule type" value="Genomic_DNA"/>
</dbReference>
<dbReference type="GO" id="GO:0008233">
    <property type="term" value="F:peptidase activity"/>
    <property type="evidence" value="ECO:0007669"/>
    <property type="project" value="UniProtKB-KW"/>
</dbReference>
<feature type="domain" description="Adaptor protein ClpS core" evidence="1">
    <location>
        <begin position="24"/>
        <end position="89"/>
    </location>
</feature>
<dbReference type="Gene3D" id="3.30.1390.10">
    <property type="match status" value="1"/>
</dbReference>
<comment type="caution">
    <text evidence="2">The sequence shown here is derived from an EMBL/GenBank/DDBJ whole genome shotgun (WGS) entry which is preliminary data.</text>
</comment>
<protein>
    <submittedName>
        <fullName evidence="2">ATP-dependent Clp protease adaptor ClpS</fullName>
    </submittedName>
</protein>
<accession>A0ABV8PZ65</accession>
<gene>
    <name evidence="2" type="ORF">ACFOW1_09390</name>
</gene>
<proteinExistence type="predicted"/>
<dbReference type="RefSeq" id="WP_379013827.1">
    <property type="nucleotide sequence ID" value="NZ_JBHSDC010000018.1"/>
</dbReference>
<keyword evidence="2" id="KW-0378">Hydrolase</keyword>
<reference evidence="3" key="1">
    <citation type="journal article" date="2019" name="Int. J. Syst. Evol. Microbiol.">
        <title>The Global Catalogue of Microorganisms (GCM) 10K type strain sequencing project: providing services to taxonomists for standard genome sequencing and annotation.</title>
        <authorList>
            <consortium name="The Broad Institute Genomics Platform"/>
            <consortium name="The Broad Institute Genome Sequencing Center for Infectious Disease"/>
            <person name="Wu L."/>
            <person name="Ma J."/>
        </authorList>
    </citation>
    <scope>NUCLEOTIDE SEQUENCE [LARGE SCALE GENOMIC DNA]</scope>
    <source>
        <strain evidence="3">CECT 8010</strain>
    </source>
</reference>
<dbReference type="InterPro" id="IPR003769">
    <property type="entry name" value="ClpS_core"/>
</dbReference>
<evidence type="ECO:0000313" key="3">
    <source>
        <dbReference type="Proteomes" id="UP001595906"/>
    </source>
</evidence>
<name>A0ABV8PZ65_9BACT</name>
<keyword evidence="2" id="KW-0645">Protease</keyword>
<evidence type="ECO:0000259" key="1">
    <source>
        <dbReference type="Pfam" id="PF02617"/>
    </source>
</evidence>